<dbReference type="Gene3D" id="3.40.50.740">
    <property type="match status" value="1"/>
</dbReference>
<dbReference type="SUPFAM" id="SSF54292">
    <property type="entry name" value="2Fe-2S ferredoxin-like"/>
    <property type="match status" value="1"/>
</dbReference>
<evidence type="ECO:0000256" key="7">
    <source>
        <dbReference type="ARBA" id="ARBA00023014"/>
    </source>
</evidence>
<dbReference type="Pfam" id="PF00384">
    <property type="entry name" value="Molybdopterin"/>
    <property type="match status" value="1"/>
</dbReference>
<dbReference type="Pfam" id="PF22151">
    <property type="entry name" value="Fer4_NDSU1"/>
    <property type="match status" value="1"/>
</dbReference>
<evidence type="ECO:0000256" key="8">
    <source>
        <dbReference type="ARBA" id="ARBA00034078"/>
    </source>
</evidence>
<dbReference type="InterPro" id="IPR006963">
    <property type="entry name" value="Mopterin_OxRdtase_4Fe-4S_dom"/>
</dbReference>
<keyword evidence="7" id="KW-0411">Iron-sulfur</keyword>
<evidence type="ECO:0000259" key="10">
    <source>
        <dbReference type="PROSITE" id="PS51379"/>
    </source>
</evidence>
<keyword evidence="5" id="KW-0479">Metal-binding</keyword>
<dbReference type="RefSeq" id="WP_370396998.1">
    <property type="nucleotide sequence ID" value="NZ_JALBUT010000005.1"/>
</dbReference>
<dbReference type="SUPFAM" id="SSF54862">
    <property type="entry name" value="4Fe-4S ferredoxins"/>
    <property type="match status" value="1"/>
</dbReference>
<dbReference type="SMART" id="SM00929">
    <property type="entry name" value="NADH-G_4Fe-4S_3"/>
    <property type="match status" value="1"/>
</dbReference>
<sequence>MADLVNININGDDFQVPAGLNVIEAARISGVEIPHFCYHPNLPIAGSCRLCLVSVGTPARDRATGELVKNPDGSQKIAFMPKLAIACGTKVSEGMHVITNSERVVKARQGVLEFILANHPLDCPICDKAGECKLQEYSQAFGNCKSRFVEDKNVKPKKVSIGGGKVILDAERCILCSRCIRTCREIVGRDVLGFSKRGSRNEISVYGDDGRDSNYLLNIVDGCPVGALTESAFRFKMRTWFLKVANSVATESSAGINTKVWSRSNKVYRITPRSNPFVNDAWSTDSARYEYRILDSEMRLKTARVDGTPCSTSYAVSRAVEVMAASGRMAVVASARLSLEEQFILKEFADLTNSKIYAASHLGEDDGKLLSADRTPNMRGLFITGLVSEYPKSDLKNLADDIRRGDIESVVVCGEDLCALGLDEKDFKTANIVYCGVLDSETAQRAKVAIPTASVFEKSGIFVNRQFRAQVFERAVDAPESAVCEISLFSKFINALSQSEFKAPSVQALRKLISSKIEMLSGICDIPSTGLLLDGKKFDAVKFPETQALQENE</sequence>
<keyword evidence="2" id="KW-0004">4Fe-4S</keyword>
<dbReference type="Pfam" id="PF10588">
    <property type="entry name" value="NADH-G_4Fe-4S_3"/>
    <property type="match status" value="1"/>
</dbReference>
<comment type="caution">
    <text evidence="12">The sequence shown here is derived from an EMBL/GenBank/DDBJ whole genome shotgun (WGS) entry which is preliminary data.</text>
</comment>
<dbReference type="CDD" id="cd00207">
    <property type="entry name" value="fer2"/>
    <property type="match status" value="1"/>
</dbReference>
<evidence type="ECO:0000259" key="9">
    <source>
        <dbReference type="PROSITE" id="PS51085"/>
    </source>
</evidence>
<comment type="cofactor">
    <cofactor evidence="8">
        <name>[2Fe-2S] cluster</name>
        <dbReference type="ChEBI" id="CHEBI:190135"/>
    </cofactor>
</comment>
<keyword evidence="13" id="KW-1185">Reference proteome</keyword>
<evidence type="ECO:0000256" key="6">
    <source>
        <dbReference type="ARBA" id="ARBA00023004"/>
    </source>
</evidence>
<dbReference type="Gene3D" id="3.30.70.20">
    <property type="match status" value="1"/>
</dbReference>
<reference evidence="12 13" key="1">
    <citation type="submission" date="2022-03" db="EMBL/GenBank/DDBJ databases">
        <title>Novel taxa within the pig intestine.</title>
        <authorList>
            <person name="Wylensek D."/>
            <person name="Bishof K."/>
            <person name="Afrizal A."/>
            <person name="Clavel T."/>
        </authorList>
    </citation>
    <scope>NUCLEOTIDE SEQUENCE [LARGE SCALE GENOMIC DNA]</scope>
    <source>
        <strain evidence="12 13">CLA-KB-P66</strain>
    </source>
</reference>
<gene>
    <name evidence="12" type="ORF">MOX91_05070</name>
</gene>
<dbReference type="Pfam" id="PF13510">
    <property type="entry name" value="Fer2_4"/>
    <property type="match status" value="1"/>
</dbReference>
<keyword evidence="3" id="KW-0001">2Fe-2S</keyword>
<dbReference type="PROSITE" id="PS51379">
    <property type="entry name" value="4FE4S_FER_2"/>
    <property type="match status" value="1"/>
</dbReference>
<dbReference type="EMBL" id="JALBUT010000005">
    <property type="protein sequence ID" value="MDX8415551.1"/>
    <property type="molecule type" value="Genomic_DNA"/>
</dbReference>
<dbReference type="InterPro" id="IPR006656">
    <property type="entry name" value="Mopterin_OxRdtase"/>
</dbReference>
<name>A0ABU4WG63_9BACT</name>
<proteinExistence type="predicted"/>
<dbReference type="SUPFAM" id="SSF53706">
    <property type="entry name" value="Formate dehydrogenase/DMSO reductase, domains 1-3"/>
    <property type="match status" value="1"/>
</dbReference>
<comment type="cofactor">
    <cofactor evidence="1">
        <name>[4Fe-4S] cluster</name>
        <dbReference type="ChEBI" id="CHEBI:49883"/>
    </cofactor>
</comment>
<dbReference type="InterPro" id="IPR050123">
    <property type="entry name" value="Prok_molybdopt-oxidoreductase"/>
</dbReference>
<dbReference type="PROSITE" id="PS51839">
    <property type="entry name" value="4FE4S_HC3"/>
    <property type="match status" value="1"/>
</dbReference>
<dbReference type="PANTHER" id="PTHR43105">
    <property type="entry name" value="RESPIRATORY NITRATE REDUCTASE"/>
    <property type="match status" value="1"/>
</dbReference>
<dbReference type="Proteomes" id="UP001275932">
    <property type="component" value="Unassembled WGS sequence"/>
</dbReference>
<evidence type="ECO:0000313" key="13">
    <source>
        <dbReference type="Proteomes" id="UP001275932"/>
    </source>
</evidence>
<evidence type="ECO:0000313" key="12">
    <source>
        <dbReference type="EMBL" id="MDX8415551.1"/>
    </source>
</evidence>
<evidence type="ECO:0000256" key="1">
    <source>
        <dbReference type="ARBA" id="ARBA00001966"/>
    </source>
</evidence>
<dbReference type="PANTHER" id="PTHR43105:SF10">
    <property type="entry name" value="NADH-QUINONE OXIDOREDUCTASE SUBUNIT G"/>
    <property type="match status" value="1"/>
</dbReference>
<dbReference type="InterPro" id="IPR000283">
    <property type="entry name" value="NADH_UbQ_OxRdtase_75kDa_su_CS"/>
</dbReference>
<protein>
    <submittedName>
        <fullName evidence="12">2Fe-2S iron-sulfur cluster-binding protein</fullName>
    </submittedName>
</protein>
<dbReference type="Pfam" id="PF22117">
    <property type="entry name" value="Fer4_Nqo3"/>
    <property type="match status" value="1"/>
</dbReference>
<dbReference type="InterPro" id="IPR036010">
    <property type="entry name" value="2Fe-2S_ferredoxin-like_sf"/>
</dbReference>
<dbReference type="InterPro" id="IPR001041">
    <property type="entry name" value="2Fe-2S_ferredoxin-type"/>
</dbReference>
<evidence type="ECO:0000256" key="4">
    <source>
        <dbReference type="ARBA" id="ARBA00022719"/>
    </source>
</evidence>
<feature type="domain" description="4Fe-4S ferredoxin-type" evidence="10">
    <location>
        <begin position="164"/>
        <end position="183"/>
    </location>
</feature>
<dbReference type="InterPro" id="IPR054351">
    <property type="entry name" value="NADH_UbQ_OxRdtase_ferredoxin"/>
</dbReference>
<keyword evidence="4" id="KW-0874">Quinone</keyword>
<evidence type="ECO:0000259" key="11">
    <source>
        <dbReference type="PROSITE" id="PS51839"/>
    </source>
</evidence>
<feature type="domain" description="2Fe-2S ferredoxin-type" evidence="9">
    <location>
        <begin position="3"/>
        <end position="103"/>
    </location>
</feature>
<evidence type="ECO:0000256" key="5">
    <source>
        <dbReference type="ARBA" id="ARBA00022723"/>
    </source>
</evidence>
<dbReference type="PROSITE" id="PS00641">
    <property type="entry name" value="COMPLEX1_75K_1"/>
    <property type="match status" value="1"/>
</dbReference>
<dbReference type="Gene3D" id="3.10.20.740">
    <property type="match status" value="1"/>
</dbReference>
<evidence type="ECO:0000256" key="3">
    <source>
        <dbReference type="ARBA" id="ARBA00022714"/>
    </source>
</evidence>
<accession>A0ABU4WG63</accession>
<dbReference type="InterPro" id="IPR019574">
    <property type="entry name" value="NADH_UbQ_OxRdtase_Gsu_4Fe4S-bd"/>
</dbReference>
<keyword evidence="6" id="KW-0408">Iron</keyword>
<evidence type="ECO:0000256" key="2">
    <source>
        <dbReference type="ARBA" id="ARBA00022485"/>
    </source>
</evidence>
<organism evidence="12 13">
    <name type="scientific">Intestinicryptomonas porci</name>
    <dbReference type="NCBI Taxonomy" id="2926320"/>
    <lineage>
        <taxon>Bacteria</taxon>
        <taxon>Pseudomonadati</taxon>
        <taxon>Verrucomicrobiota</taxon>
        <taxon>Opitutia</taxon>
        <taxon>Opitutales</taxon>
        <taxon>Intestinicryptomonaceae</taxon>
        <taxon>Intestinicryptomonas</taxon>
    </lineage>
</organism>
<dbReference type="InterPro" id="IPR017896">
    <property type="entry name" value="4Fe4S_Fe-S-bd"/>
</dbReference>
<feature type="domain" description="4Fe-4S His(Cys)3-ligated-type" evidence="11">
    <location>
        <begin position="103"/>
        <end position="142"/>
    </location>
</feature>
<dbReference type="PROSITE" id="PS51085">
    <property type="entry name" value="2FE2S_FER_2"/>
    <property type="match status" value="1"/>
</dbReference>